<accession>A0A2H4S704</accession>
<feature type="region of interest" description="Disordered" evidence="2">
    <location>
        <begin position="1"/>
        <end position="241"/>
    </location>
</feature>
<evidence type="ECO:0000313" key="3">
    <source>
        <dbReference type="EMBL" id="ATY58886.1"/>
    </source>
</evidence>
<feature type="coiled-coil region" evidence="1">
    <location>
        <begin position="248"/>
        <end position="275"/>
    </location>
</feature>
<gene>
    <name evidence="3" type="ORF">A9K55_002666</name>
</gene>
<protein>
    <submittedName>
        <fullName evidence="3">Uncharacterized protein</fullName>
    </submittedName>
</protein>
<dbReference type="VEuPathDB" id="FungiDB:A9K55_002666"/>
<feature type="compositionally biased region" description="Basic and acidic residues" evidence="2">
    <location>
        <begin position="109"/>
        <end position="135"/>
    </location>
</feature>
<organism evidence="3 4">
    <name type="scientific">Cordyceps militaris</name>
    <name type="common">Caterpillar fungus</name>
    <name type="synonym">Clavaria militaris</name>
    <dbReference type="NCBI Taxonomy" id="73501"/>
    <lineage>
        <taxon>Eukaryota</taxon>
        <taxon>Fungi</taxon>
        <taxon>Dikarya</taxon>
        <taxon>Ascomycota</taxon>
        <taxon>Pezizomycotina</taxon>
        <taxon>Sordariomycetes</taxon>
        <taxon>Hypocreomycetidae</taxon>
        <taxon>Hypocreales</taxon>
        <taxon>Cordycipitaceae</taxon>
        <taxon>Cordyceps</taxon>
    </lineage>
</organism>
<dbReference type="OrthoDB" id="4160836at2759"/>
<reference evidence="3 4" key="1">
    <citation type="journal article" date="2017" name="BMC Genomics">
        <title>Chromosome level assembly and secondary metabolite potential of the parasitic fungus Cordyceps militaris.</title>
        <authorList>
            <person name="Kramer G.J."/>
            <person name="Nodwell J.R."/>
        </authorList>
    </citation>
    <scope>NUCLEOTIDE SEQUENCE [LARGE SCALE GENOMIC DNA]</scope>
    <source>
        <strain evidence="3 4">ATCC 34164</strain>
    </source>
</reference>
<feature type="compositionally biased region" description="Pro residues" evidence="2">
    <location>
        <begin position="144"/>
        <end position="157"/>
    </location>
</feature>
<feature type="region of interest" description="Disordered" evidence="2">
    <location>
        <begin position="488"/>
        <end position="508"/>
    </location>
</feature>
<sequence>MDEPSPKRRRTGAAAADGLSPSQEQRSSPRSRRRRPSYASPTRASMMRHNPEITERREAAAAADAAAAQAAEQTGAAAPARRLARGGILAPPGQQQQQPPPAGPTRTSTESRADTSRLKEREDPTVEYVPRRPRPEPVAGAAAHPPPPEPELPPARPDPVTSSPSRGIHNSPSRWKSRAKQKSSPLKKPPMRPSEEEQQQPAVPTPPALQRRPNPPAAEAADERPRDAAHPDPVRNVSLLDPAKVKERNALREQFAQLQRDLEMATQENARLLSTQKTGRYAAPDNKDKILDLLRRSLIPADPLAQPPQSQQLMMAALNPIGLLPFSRPVATLVPETDDAKDIASHHPIEMSAEDELAYLQVFSPFDVTSSIAALPATREHPFRQRRLLTLRDKERLFQARVELIVNPVTLAILALRVLALEPAAEAELRPFVDTVCDGPCNRSMLRNVGTLFWAMAEWRRAAVARAQVWARLDGEVVAKGGPAQAAAAMRRQAEQSSDKTATAAPPRDRVVLRSADLRYLMGKQAYDIPIESGGSRRDDAHMRLEWKIGFDWTGEAESKLAVLDGVPGKCKSLLTPCTTPSFPTNGGANEISIGRRADRRGSLGKLSRLFQDLVNGGEDIDVAARKVAALLVDAAV</sequence>
<evidence type="ECO:0000313" key="4">
    <source>
        <dbReference type="Proteomes" id="UP000323067"/>
    </source>
</evidence>
<dbReference type="EMBL" id="CP023322">
    <property type="protein sequence ID" value="ATY58886.1"/>
    <property type="molecule type" value="Genomic_DNA"/>
</dbReference>
<evidence type="ECO:0000256" key="2">
    <source>
        <dbReference type="SAM" id="MobiDB-lite"/>
    </source>
</evidence>
<feature type="compositionally biased region" description="Basic and acidic residues" evidence="2">
    <location>
        <begin position="49"/>
        <end position="59"/>
    </location>
</feature>
<name>A0A2H4S704_CORMI</name>
<proteinExistence type="predicted"/>
<keyword evidence="1" id="KW-0175">Coiled coil</keyword>
<feature type="compositionally biased region" description="Basic and acidic residues" evidence="2">
    <location>
        <begin position="221"/>
        <end position="233"/>
    </location>
</feature>
<evidence type="ECO:0000256" key="1">
    <source>
        <dbReference type="SAM" id="Coils"/>
    </source>
</evidence>
<dbReference type="AlphaFoldDB" id="A0A2H4S704"/>
<feature type="compositionally biased region" description="Low complexity" evidence="2">
    <location>
        <begin position="60"/>
        <end position="97"/>
    </location>
</feature>
<dbReference type="Proteomes" id="UP000323067">
    <property type="component" value="Chromosome iv"/>
</dbReference>
<feature type="compositionally biased region" description="Polar residues" evidence="2">
    <location>
        <begin position="160"/>
        <end position="174"/>
    </location>
</feature>